<gene>
    <name evidence="1" type="ORF">IE53DRAFT_286322</name>
</gene>
<dbReference type="Proteomes" id="UP000245626">
    <property type="component" value="Unassembled WGS sequence"/>
</dbReference>
<keyword evidence="2" id="KW-1185">Reference proteome</keyword>
<proteinExistence type="predicted"/>
<organism evidence="1 2">
    <name type="scientific">Violaceomyces palustris</name>
    <dbReference type="NCBI Taxonomy" id="1673888"/>
    <lineage>
        <taxon>Eukaryota</taxon>
        <taxon>Fungi</taxon>
        <taxon>Dikarya</taxon>
        <taxon>Basidiomycota</taxon>
        <taxon>Ustilaginomycotina</taxon>
        <taxon>Ustilaginomycetes</taxon>
        <taxon>Violaceomycetales</taxon>
        <taxon>Violaceomycetaceae</taxon>
        <taxon>Violaceomyces</taxon>
    </lineage>
</organism>
<sequence>MDLGDGPNQSEAEEREVEQRQEWEGVLPLPPTATNEPNAKGMKESHALCQKEGPWTSSQYKDAFRAKDLRREALWSDHGMAQARQSDPGRWSTKNDGRSRQFGSQRGTTPPKGPAKGWAEGEYRCPWQGCSSLHARLGDLYQHYNFKHNQTNRGFYCDLCLRFYPCQESLRDHRDRSHVGHPWKRCQKCDVKFGVEFSLDSHQHFHHHIKSKAKALGVSPKPGRETRPPAQKSKDIVPGAHLATQGASGNQPRPTQSRGT</sequence>
<accession>A0ACD0NM34</accession>
<reference evidence="1 2" key="1">
    <citation type="journal article" date="2018" name="Mol. Biol. Evol.">
        <title>Broad Genomic Sampling Reveals a Smut Pathogenic Ancestry of the Fungal Clade Ustilaginomycotina.</title>
        <authorList>
            <person name="Kijpornyongpan T."/>
            <person name="Mondo S.J."/>
            <person name="Barry K."/>
            <person name="Sandor L."/>
            <person name="Lee J."/>
            <person name="Lipzen A."/>
            <person name="Pangilinan J."/>
            <person name="LaButti K."/>
            <person name="Hainaut M."/>
            <person name="Henrissat B."/>
            <person name="Grigoriev I.V."/>
            <person name="Spatafora J.W."/>
            <person name="Aime M.C."/>
        </authorList>
    </citation>
    <scope>NUCLEOTIDE SEQUENCE [LARGE SCALE GENOMIC DNA]</scope>
    <source>
        <strain evidence="1 2">SA 807</strain>
    </source>
</reference>
<evidence type="ECO:0000313" key="1">
    <source>
        <dbReference type="EMBL" id="PWN46881.1"/>
    </source>
</evidence>
<dbReference type="EMBL" id="KZ820653">
    <property type="protein sequence ID" value="PWN46881.1"/>
    <property type="molecule type" value="Genomic_DNA"/>
</dbReference>
<evidence type="ECO:0000313" key="2">
    <source>
        <dbReference type="Proteomes" id="UP000245626"/>
    </source>
</evidence>
<protein>
    <submittedName>
        <fullName evidence="1">Uncharacterized protein</fullName>
    </submittedName>
</protein>
<name>A0ACD0NM34_9BASI</name>